<comment type="subcellular location">
    <subcellularLocation>
        <location evidence="1">Membrane</location>
        <topology evidence="1">Single-pass membrane protein</topology>
    </subcellularLocation>
</comment>
<dbReference type="Pfam" id="PF00069">
    <property type="entry name" value="Pkinase"/>
    <property type="match status" value="1"/>
</dbReference>
<dbReference type="Pfam" id="PF07714">
    <property type="entry name" value="PK_Tyr_Ser-Thr"/>
    <property type="match status" value="1"/>
</dbReference>
<evidence type="ECO:0000256" key="5">
    <source>
        <dbReference type="ARBA" id="ARBA00022679"/>
    </source>
</evidence>
<evidence type="ECO:0000259" key="15">
    <source>
        <dbReference type="PROSITE" id="PS50011"/>
    </source>
</evidence>
<dbReference type="InterPro" id="IPR008271">
    <property type="entry name" value="Ser/Thr_kinase_AS"/>
</dbReference>
<evidence type="ECO:0000256" key="10">
    <source>
        <dbReference type="ARBA" id="ARBA00022989"/>
    </source>
</evidence>
<dbReference type="InterPro" id="IPR017441">
    <property type="entry name" value="Protein_kinase_ATP_BS"/>
</dbReference>
<dbReference type="Gramene" id="TraesCS1B02G468800.3">
    <property type="protein sequence ID" value="TraesCS1B02G468800.3"/>
    <property type="gene ID" value="TraesCS1B02G468800"/>
</dbReference>
<comment type="catalytic activity">
    <reaction evidence="13">
        <text>L-seryl-[protein] + ATP = O-phospho-L-seryl-[protein] + ADP + H(+)</text>
        <dbReference type="Rhea" id="RHEA:17989"/>
        <dbReference type="Rhea" id="RHEA-COMP:9863"/>
        <dbReference type="Rhea" id="RHEA-COMP:11604"/>
        <dbReference type="ChEBI" id="CHEBI:15378"/>
        <dbReference type="ChEBI" id="CHEBI:29999"/>
        <dbReference type="ChEBI" id="CHEBI:30616"/>
        <dbReference type="ChEBI" id="CHEBI:83421"/>
        <dbReference type="ChEBI" id="CHEBI:456216"/>
        <dbReference type="EC" id="2.7.11.1"/>
    </reaction>
</comment>
<dbReference type="InterPro" id="IPR011009">
    <property type="entry name" value="Kinase-like_dom_sf"/>
</dbReference>
<dbReference type="Gene3D" id="3.30.200.20">
    <property type="entry name" value="Phosphorylase Kinase, domain 1"/>
    <property type="match status" value="2"/>
</dbReference>
<dbReference type="Gene3D" id="1.10.510.10">
    <property type="entry name" value="Transferase(Phosphotransferase) domain 1"/>
    <property type="match status" value="2"/>
</dbReference>
<reference evidence="16" key="1">
    <citation type="submission" date="2018-08" db="EMBL/GenBank/DDBJ databases">
        <authorList>
            <person name="Rossello M."/>
        </authorList>
    </citation>
    <scope>NUCLEOTIDE SEQUENCE [LARGE SCALE GENOMIC DNA]</scope>
    <source>
        <strain evidence="16">cv. Chinese Spring</strain>
    </source>
</reference>
<dbReference type="PANTHER" id="PTHR45707:SF69">
    <property type="entry name" value="CALCIUM-DEPENDENT LIPID-BINDING (CALB DOMAIN) PLANT PHOSPHORIBOSYLTRANSFERASE FAMILY PROTEIN"/>
    <property type="match status" value="1"/>
</dbReference>
<comment type="catalytic activity">
    <reaction evidence="12">
        <text>L-threonyl-[protein] + ATP = O-phospho-L-threonyl-[protein] + ADP + H(+)</text>
        <dbReference type="Rhea" id="RHEA:46608"/>
        <dbReference type="Rhea" id="RHEA-COMP:11060"/>
        <dbReference type="Rhea" id="RHEA-COMP:11605"/>
        <dbReference type="ChEBI" id="CHEBI:15378"/>
        <dbReference type="ChEBI" id="CHEBI:30013"/>
        <dbReference type="ChEBI" id="CHEBI:30616"/>
        <dbReference type="ChEBI" id="CHEBI:61977"/>
        <dbReference type="ChEBI" id="CHEBI:456216"/>
        <dbReference type="EC" id="2.7.11.1"/>
    </reaction>
</comment>
<keyword evidence="4" id="KW-0597">Phosphoprotein</keyword>
<proteinExistence type="predicted"/>
<dbReference type="EC" id="2.7.11.1" evidence="2"/>
<dbReference type="GO" id="GO:0005524">
    <property type="term" value="F:ATP binding"/>
    <property type="evidence" value="ECO:0007669"/>
    <property type="project" value="UniProtKB-UniRule"/>
</dbReference>
<keyword evidence="5" id="KW-0808">Transferase</keyword>
<dbReference type="PaxDb" id="4565-Traes_1BL_C1FE2E8E9.2"/>
<dbReference type="FunFam" id="3.30.200.20:FF:000465">
    <property type="entry name" value="Cysteine-rich receptor-like protein kinase 6"/>
    <property type="match status" value="1"/>
</dbReference>
<dbReference type="PROSITE" id="PS00107">
    <property type="entry name" value="PROTEIN_KINASE_ATP"/>
    <property type="match status" value="1"/>
</dbReference>
<organism evidence="16">
    <name type="scientific">Triticum aestivum</name>
    <name type="common">Wheat</name>
    <dbReference type="NCBI Taxonomy" id="4565"/>
    <lineage>
        <taxon>Eukaryota</taxon>
        <taxon>Viridiplantae</taxon>
        <taxon>Streptophyta</taxon>
        <taxon>Embryophyta</taxon>
        <taxon>Tracheophyta</taxon>
        <taxon>Spermatophyta</taxon>
        <taxon>Magnoliopsida</taxon>
        <taxon>Liliopsida</taxon>
        <taxon>Poales</taxon>
        <taxon>Poaceae</taxon>
        <taxon>BOP clade</taxon>
        <taxon>Pooideae</taxon>
        <taxon>Triticodae</taxon>
        <taxon>Triticeae</taxon>
        <taxon>Triticinae</taxon>
        <taxon>Triticum</taxon>
    </lineage>
</organism>
<dbReference type="InterPro" id="IPR001245">
    <property type="entry name" value="Ser-Thr/Tyr_kinase_cat_dom"/>
</dbReference>
<dbReference type="GO" id="GO:0016020">
    <property type="term" value="C:membrane"/>
    <property type="evidence" value="ECO:0007669"/>
    <property type="project" value="UniProtKB-SubCell"/>
</dbReference>
<accession>A0A3B5Z5Y5</accession>
<feature type="domain" description="Protein kinase" evidence="15">
    <location>
        <begin position="389"/>
        <end position="616"/>
    </location>
</feature>
<dbReference type="SMR" id="A0A3B5Z5Y5"/>
<evidence type="ECO:0000256" key="12">
    <source>
        <dbReference type="ARBA" id="ARBA00047899"/>
    </source>
</evidence>
<dbReference type="Gramene" id="TraesRN1B0101275900.3">
    <property type="protein sequence ID" value="TraesRN1B0101275900.3"/>
    <property type="gene ID" value="TraesRN1B0101275900"/>
</dbReference>
<evidence type="ECO:0000256" key="13">
    <source>
        <dbReference type="ARBA" id="ARBA00048679"/>
    </source>
</evidence>
<evidence type="ECO:0000256" key="1">
    <source>
        <dbReference type="ARBA" id="ARBA00004167"/>
    </source>
</evidence>
<keyword evidence="9 14" id="KW-0067">ATP-binding</keyword>
<evidence type="ECO:0000256" key="2">
    <source>
        <dbReference type="ARBA" id="ARBA00012513"/>
    </source>
</evidence>
<dbReference type="PROSITE" id="PS00108">
    <property type="entry name" value="PROTEIN_KINASE_ST"/>
    <property type="match status" value="1"/>
</dbReference>
<dbReference type="FunFam" id="1.10.510.10:FF:000870">
    <property type="entry name" value="OSJNBa0016N04.16-like protein"/>
    <property type="match status" value="1"/>
</dbReference>
<dbReference type="EnsemblPlants" id="TraesCS1B02G468800.3">
    <property type="protein sequence ID" value="TraesCS1B02G468800.3"/>
    <property type="gene ID" value="TraesCS1B02G468800"/>
</dbReference>
<keyword evidence="11" id="KW-0472">Membrane</keyword>
<evidence type="ECO:0000256" key="8">
    <source>
        <dbReference type="ARBA" id="ARBA00022777"/>
    </source>
</evidence>
<keyword evidence="7 14" id="KW-0547">Nucleotide-binding</keyword>
<evidence type="ECO:0000256" key="9">
    <source>
        <dbReference type="ARBA" id="ARBA00022840"/>
    </source>
</evidence>
<dbReference type="PANTHER" id="PTHR45707">
    <property type="entry name" value="C2 CALCIUM/LIPID-BINDING PLANT PHOSPHORIBOSYLTRANSFERASE FAMILY PROTEIN"/>
    <property type="match status" value="1"/>
</dbReference>
<feature type="domain" description="Protein kinase" evidence="15">
    <location>
        <begin position="34"/>
        <end position="299"/>
    </location>
</feature>
<dbReference type="AlphaFoldDB" id="A0A3B5Z5Y5"/>
<evidence type="ECO:0000256" key="6">
    <source>
        <dbReference type="ARBA" id="ARBA00022692"/>
    </source>
</evidence>
<sequence>MDHEINALERMLLDESAEPTDLPFSLLQDITNCFSDDRRIGSGGFAVVYKGMTRHGMVAVKKLSKLFDIEEKKFHKEVECLVKAKHKNIVRFLGYCAETQGKIADYEGKFVIADTRNWLLCFEYVPNGSLDKYIADPFHGIEWRERFEIIKAICEGLHYLHGKRILHLDLKPENILIDDHMVPKIADFGLSRCLSEEQTQVFTTHLCGSCGYLAPEFFSGQLTFASDIYSLGVVIMEILTGKKGYPEDENVVENWRNRLEGGMQLEQVSVCTHIGIECMEPNPKKRPAVRHIVDRLAEIASIVQTDITAASVEQQEKEDQWSIRGLQDTNQDPKYTGISSSNSGVSEKLRNLNILNRNPHTDFVRNGGSTMQQPNSLKIFLEEELKPILHTDNLIGENENGVVYRGQLIDGTDVAIKKLRNGMGQAEKEFRVEVEDIGHVRHENIVCLLGYCVEGIHRILVYEYVNNGNLEQWMHGAMRQHGVLTWKARMKIVLGIARALAYLHEAIEPKVVHRDIKASSILIDEDFNGKLSNFGLAKLLGAGKSHITTRVMGTFGYVAPEYANSGLLNEQSDVYSFGVLLLEVLTGRDPIDYDQPANITIKSYIYCSLVNFVVRV</sequence>
<dbReference type="InterPro" id="IPR000719">
    <property type="entry name" value="Prot_kinase_dom"/>
</dbReference>
<dbReference type="SUPFAM" id="SSF56112">
    <property type="entry name" value="Protein kinase-like (PK-like)"/>
    <property type="match status" value="2"/>
</dbReference>
<dbReference type="Proteomes" id="UP000019116">
    <property type="component" value="Chromosome 1B"/>
</dbReference>
<dbReference type="SMART" id="SM00220">
    <property type="entry name" value="S_TKc"/>
    <property type="match status" value="2"/>
</dbReference>
<reference evidence="16" key="2">
    <citation type="submission" date="2018-10" db="UniProtKB">
        <authorList>
            <consortium name="EnsemblPlants"/>
        </authorList>
    </citation>
    <scope>IDENTIFICATION</scope>
</reference>
<dbReference type="OrthoDB" id="633211at2759"/>
<feature type="binding site" evidence="14">
    <location>
        <position position="62"/>
    </location>
    <ligand>
        <name>ATP</name>
        <dbReference type="ChEBI" id="CHEBI:30616"/>
    </ligand>
</feature>
<protein>
    <recommendedName>
        <fullName evidence="2">non-specific serine/threonine protein kinase</fullName>
        <ecNumber evidence="2">2.7.11.1</ecNumber>
    </recommendedName>
</protein>
<evidence type="ECO:0000256" key="4">
    <source>
        <dbReference type="ARBA" id="ARBA00022553"/>
    </source>
</evidence>
<dbReference type="Gramene" id="TraesCS1B03G1251500.3">
    <property type="protein sequence ID" value="TraesCS1B03G1251500.3.CDS"/>
    <property type="gene ID" value="TraesCS1B03G1251500"/>
</dbReference>
<dbReference type="PROSITE" id="PS50011">
    <property type="entry name" value="PROTEIN_KINASE_DOM"/>
    <property type="match status" value="2"/>
</dbReference>
<evidence type="ECO:0000256" key="7">
    <source>
        <dbReference type="ARBA" id="ARBA00022741"/>
    </source>
</evidence>
<dbReference type="GO" id="GO:0004674">
    <property type="term" value="F:protein serine/threonine kinase activity"/>
    <property type="evidence" value="ECO:0007669"/>
    <property type="project" value="UniProtKB-KW"/>
</dbReference>
<keyword evidence="8" id="KW-0418">Kinase</keyword>
<keyword evidence="10" id="KW-1133">Transmembrane helix</keyword>
<keyword evidence="17" id="KW-1185">Reference proteome</keyword>
<evidence type="ECO:0000256" key="14">
    <source>
        <dbReference type="PROSITE-ProRule" id="PRU10141"/>
    </source>
</evidence>
<evidence type="ECO:0000313" key="16">
    <source>
        <dbReference type="EnsemblPlants" id="TraesCS1B02G468800.3"/>
    </source>
</evidence>
<dbReference type="FunFam" id="1.10.510.10:FF:000035">
    <property type="entry name" value="Putative receptor-like serine/threonine-protein kinase"/>
    <property type="match status" value="1"/>
</dbReference>
<keyword evidence="6" id="KW-0812">Transmembrane</keyword>
<evidence type="ECO:0000256" key="11">
    <source>
        <dbReference type="ARBA" id="ARBA00023136"/>
    </source>
</evidence>
<keyword evidence="3" id="KW-0723">Serine/threonine-protein kinase</keyword>
<evidence type="ECO:0000313" key="17">
    <source>
        <dbReference type="Proteomes" id="UP000019116"/>
    </source>
</evidence>
<name>A0A3B5Z5Y5_WHEAT</name>
<evidence type="ECO:0000256" key="3">
    <source>
        <dbReference type="ARBA" id="ARBA00022527"/>
    </source>
</evidence>